<sequence>MARISEKNERFRTKQEICKDLSYVMQDPNLHIGTKLAVIDQIFWVWSEFNGKHKGCRFWSQEALDSGLENKGLVHEHIVPRKIVRERLRSLDDKSPDSIYQLLEQFCIGVVVTKAEDYKLNSLGLSSKMPSNWDGSDPWARHKAAGIKVVDTH</sequence>
<keyword evidence="2" id="KW-1185">Reference proteome</keyword>
<dbReference type="EMBL" id="JBHUJC010000033">
    <property type="protein sequence ID" value="MFD2276893.1"/>
    <property type="molecule type" value="Genomic_DNA"/>
</dbReference>
<accession>A0ABW5E2T6</accession>
<protein>
    <recommendedName>
        <fullName evidence="3">HNH endonuclease</fullName>
    </recommendedName>
</protein>
<evidence type="ECO:0000313" key="1">
    <source>
        <dbReference type="EMBL" id="MFD2276893.1"/>
    </source>
</evidence>
<organism evidence="1 2">
    <name type="scientific">Rubritalea spongiae</name>
    <dbReference type="NCBI Taxonomy" id="430797"/>
    <lineage>
        <taxon>Bacteria</taxon>
        <taxon>Pseudomonadati</taxon>
        <taxon>Verrucomicrobiota</taxon>
        <taxon>Verrucomicrobiia</taxon>
        <taxon>Verrucomicrobiales</taxon>
        <taxon>Rubritaleaceae</taxon>
        <taxon>Rubritalea</taxon>
    </lineage>
</organism>
<dbReference type="Proteomes" id="UP001597297">
    <property type="component" value="Unassembled WGS sequence"/>
</dbReference>
<evidence type="ECO:0008006" key="3">
    <source>
        <dbReference type="Google" id="ProtNLM"/>
    </source>
</evidence>
<gene>
    <name evidence="1" type="ORF">ACFSQZ_10460</name>
</gene>
<evidence type="ECO:0000313" key="2">
    <source>
        <dbReference type="Proteomes" id="UP001597297"/>
    </source>
</evidence>
<comment type="caution">
    <text evidence="1">The sequence shown here is derived from an EMBL/GenBank/DDBJ whole genome shotgun (WGS) entry which is preliminary data.</text>
</comment>
<reference evidence="2" key="1">
    <citation type="journal article" date="2019" name="Int. J. Syst. Evol. Microbiol.">
        <title>The Global Catalogue of Microorganisms (GCM) 10K type strain sequencing project: providing services to taxonomists for standard genome sequencing and annotation.</title>
        <authorList>
            <consortium name="The Broad Institute Genomics Platform"/>
            <consortium name="The Broad Institute Genome Sequencing Center for Infectious Disease"/>
            <person name="Wu L."/>
            <person name="Ma J."/>
        </authorList>
    </citation>
    <scope>NUCLEOTIDE SEQUENCE [LARGE SCALE GENOMIC DNA]</scope>
    <source>
        <strain evidence="2">JCM 16545</strain>
    </source>
</reference>
<name>A0ABW5E2T6_9BACT</name>
<proteinExistence type="predicted"/>
<dbReference type="RefSeq" id="WP_377092564.1">
    <property type="nucleotide sequence ID" value="NZ_JBHSJM010000001.1"/>
</dbReference>